<dbReference type="EMBL" id="JTDE01000711">
    <property type="protein sequence ID" value="KAF7260532.1"/>
    <property type="molecule type" value="Genomic_DNA"/>
</dbReference>
<proteinExistence type="predicted"/>
<reference evidence="3" key="1">
    <citation type="submission" date="2019-07" db="EMBL/GenBank/DDBJ databases">
        <title>Annotation for the trematode Paragonimus miyazaki's.</title>
        <authorList>
            <person name="Choi Y.-J."/>
        </authorList>
    </citation>
    <scope>NUCLEOTIDE SEQUENCE</scope>
    <source>
        <strain evidence="3">Japan</strain>
    </source>
</reference>
<organism evidence="3 4">
    <name type="scientific">Paragonimus skrjabini miyazakii</name>
    <dbReference type="NCBI Taxonomy" id="59628"/>
    <lineage>
        <taxon>Eukaryota</taxon>
        <taxon>Metazoa</taxon>
        <taxon>Spiralia</taxon>
        <taxon>Lophotrochozoa</taxon>
        <taxon>Platyhelminthes</taxon>
        <taxon>Trematoda</taxon>
        <taxon>Digenea</taxon>
        <taxon>Plagiorchiida</taxon>
        <taxon>Troglotremata</taxon>
        <taxon>Troglotrematidae</taxon>
        <taxon>Paragonimus</taxon>
    </lineage>
</organism>
<protein>
    <recommendedName>
        <fullName evidence="5">Gamma-glutamyltransferase</fullName>
    </recommendedName>
</protein>
<evidence type="ECO:0000256" key="1">
    <source>
        <dbReference type="SAM" id="MobiDB-lite"/>
    </source>
</evidence>
<dbReference type="GO" id="GO:0036374">
    <property type="term" value="F:glutathione hydrolase activity"/>
    <property type="evidence" value="ECO:0007669"/>
    <property type="project" value="InterPro"/>
</dbReference>
<evidence type="ECO:0000313" key="4">
    <source>
        <dbReference type="Proteomes" id="UP000822476"/>
    </source>
</evidence>
<feature type="transmembrane region" description="Helical" evidence="2">
    <location>
        <begin position="58"/>
        <end position="83"/>
    </location>
</feature>
<feature type="transmembrane region" description="Helical" evidence="2">
    <location>
        <begin position="136"/>
        <end position="157"/>
    </location>
</feature>
<accession>A0A8S9Z0W5</accession>
<dbReference type="InterPro" id="IPR029055">
    <property type="entry name" value="Ntn_hydrolases_N"/>
</dbReference>
<dbReference type="GO" id="GO:0006751">
    <property type="term" value="P:glutathione catabolic process"/>
    <property type="evidence" value="ECO:0007669"/>
    <property type="project" value="InterPro"/>
</dbReference>
<dbReference type="InterPro" id="IPR000101">
    <property type="entry name" value="GGT_peptidase"/>
</dbReference>
<evidence type="ECO:0000256" key="2">
    <source>
        <dbReference type="SAM" id="Phobius"/>
    </source>
</evidence>
<dbReference type="GO" id="GO:0005886">
    <property type="term" value="C:plasma membrane"/>
    <property type="evidence" value="ECO:0007669"/>
    <property type="project" value="TreeGrafter"/>
</dbReference>
<keyword evidence="4" id="KW-1185">Reference proteome</keyword>
<feature type="region of interest" description="Disordered" evidence="1">
    <location>
        <begin position="1"/>
        <end position="41"/>
    </location>
</feature>
<evidence type="ECO:0008006" key="5">
    <source>
        <dbReference type="Google" id="ProtNLM"/>
    </source>
</evidence>
<keyword evidence="2" id="KW-1133">Transmembrane helix</keyword>
<comment type="caution">
    <text evidence="3">The sequence shown here is derived from an EMBL/GenBank/DDBJ whole genome shotgun (WGS) entry which is preliminary data.</text>
</comment>
<sequence length="170" mass="18167">MPTGDTETILEPVPSSSEKDGVRNNAFVPDDTSVDTGKDIPQSMKSSRKLWKWRLEGMTLVVLSVIVLSAAVTVALIICVFAGPSQVQPHGAVASENNYCSRFGLKLMEQDGGNAVDSAVATALCLAVVRPDVASKSSLCSGVCISNVIPIFLLLTYRKRHPGFVSLRCE</sequence>
<dbReference type="PANTHER" id="PTHR11686">
    <property type="entry name" value="GAMMA GLUTAMYL TRANSPEPTIDASE"/>
    <property type="match status" value="1"/>
</dbReference>
<dbReference type="OrthoDB" id="1081007at2759"/>
<dbReference type="PANTHER" id="PTHR11686:SF9">
    <property type="entry name" value="RE13973P"/>
    <property type="match status" value="1"/>
</dbReference>
<dbReference type="AlphaFoldDB" id="A0A8S9Z0W5"/>
<dbReference type="Proteomes" id="UP000822476">
    <property type="component" value="Unassembled WGS sequence"/>
</dbReference>
<keyword evidence="2" id="KW-0472">Membrane</keyword>
<dbReference type="SUPFAM" id="SSF56235">
    <property type="entry name" value="N-terminal nucleophile aminohydrolases (Ntn hydrolases)"/>
    <property type="match status" value="1"/>
</dbReference>
<evidence type="ECO:0000313" key="3">
    <source>
        <dbReference type="EMBL" id="KAF7260532.1"/>
    </source>
</evidence>
<keyword evidence="2" id="KW-0812">Transmembrane</keyword>
<name>A0A8S9Z0W5_9TREM</name>
<gene>
    <name evidence="3" type="ORF">EG68_01929</name>
</gene>